<evidence type="ECO:0000259" key="7">
    <source>
        <dbReference type="Pfam" id="PF00081"/>
    </source>
</evidence>
<keyword evidence="4 6" id="KW-0560">Oxidoreductase</keyword>
<protein>
    <recommendedName>
        <fullName evidence="2 6">Superoxide dismutase</fullName>
        <ecNumber evidence="2 6">1.15.1.1</ecNumber>
    </recommendedName>
</protein>
<comment type="similarity">
    <text evidence="1 6">Belongs to the iron/manganese superoxide dismutase family.</text>
</comment>
<sequence length="222" mass="25878">MFNILYSYLISVSMSGENIMFTLPKLLYSYADLEPYIDARTMEIHYSKHHQTYVDKLNLALKDHDELSKKTVEELLISLESIPKEIQTAVRNNGGGHYNHSFFWKVMKPKGGGESNGILSPIIDKELGGFINFHDKFTSEALNRFGSGWTWLSLDENKHLKIHSTANQDSPLLEGLKPILALDLWEHAYYLHYQNRRADYIKSWWHVVNWEQVEQNYLDATR</sequence>
<evidence type="ECO:0000313" key="10">
    <source>
        <dbReference type="Proteomes" id="UP000034581"/>
    </source>
</evidence>
<evidence type="ECO:0000256" key="3">
    <source>
        <dbReference type="ARBA" id="ARBA00022723"/>
    </source>
</evidence>
<evidence type="ECO:0000256" key="1">
    <source>
        <dbReference type="ARBA" id="ARBA00008714"/>
    </source>
</evidence>
<dbReference type="InterPro" id="IPR019832">
    <property type="entry name" value="Mn/Fe_SOD_C"/>
</dbReference>
<evidence type="ECO:0000256" key="5">
    <source>
        <dbReference type="PIRSR" id="PIRSR000349-1"/>
    </source>
</evidence>
<comment type="catalytic activity">
    <reaction evidence="6">
        <text>2 superoxide + 2 H(+) = H2O2 + O2</text>
        <dbReference type="Rhea" id="RHEA:20696"/>
        <dbReference type="ChEBI" id="CHEBI:15378"/>
        <dbReference type="ChEBI" id="CHEBI:15379"/>
        <dbReference type="ChEBI" id="CHEBI:16240"/>
        <dbReference type="ChEBI" id="CHEBI:18421"/>
        <dbReference type="EC" id="1.15.1.1"/>
    </reaction>
</comment>
<dbReference type="InterPro" id="IPR036324">
    <property type="entry name" value="Mn/Fe_SOD_N_sf"/>
</dbReference>
<feature type="binding site" evidence="5">
    <location>
        <position position="100"/>
    </location>
    <ligand>
        <name>Mn(2+)</name>
        <dbReference type="ChEBI" id="CHEBI:29035"/>
    </ligand>
</feature>
<comment type="function">
    <text evidence="6">Destroys radicals which are normally produced within the cells and which are toxic to biological systems.</text>
</comment>
<dbReference type="InterPro" id="IPR001189">
    <property type="entry name" value="Mn/Fe_SOD"/>
</dbReference>
<evidence type="ECO:0000259" key="8">
    <source>
        <dbReference type="Pfam" id="PF02777"/>
    </source>
</evidence>
<dbReference type="STRING" id="1618350.UR67_C0007G0055"/>
<feature type="domain" description="Manganese/iron superoxide dismutase C-terminal" evidence="8">
    <location>
        <begin position="119"/>
        <end position="216"/>
    </location>
</feature>
<name>A0A0G0E2C0_UNCC3</name>
<accession>A0A0G0E2C0</accession>
<dbReference type="EMBL" id="LBQB01000007">
    <property type="protein sequence ID" value="KKP69350.1"/>
    <property type="molecule type" value="Genomic_DNA"/>
</dbReference>
<evidence type="ECO:0000313" key="9">
    <source>
        <dbReference type="EMBL" id="KKP69350.1"/>
    </source>
</evidence>
<dbReference type="GO" id="GO:0004784">
    <property type="term" value="F:superoxide dismutase activity"/>
    <property type="evidence" value="ECO:0007669"/>
    <property type="project" value="UniProtKB-EC"/>
</dbReference>
<feature type="binding site" evidence="5">
    <location>
        <position position="183"/>
    </location>
    <ligand>
        <name>Mn(2+)</name>
        <dbReference type="ChEBI" id="CHEBI:29035"/>
    </ligand>
</feature>
<dbReference type="Gene3D" id="3.55.40.20">
    <property type="entry name" value="Iron/manganese superoxide dismutase, C-terminal domain"/>
    <property type="match status" value="1"/>
</dbReference>
<proteinExistence type="inferred from homology"/>
<keyword evidence="3 5" id="KW-0479">Metal-binding</keyword>
<dbReference type="PIRSF" id="PIRSF000349">
    <property type="entry name" value="SODismutase"/>
    <property type="match status" value="1"/>
</dbReference>
<feature type="domain" description="Manganese/iron superoxide dismutase N-terminal" evidence="7">
    <location>
        <begin position="21"/>
        <end position="108"/>
    </location>
</feature>
<dbReference type="AlphaFoldDB" id="A0A0G0E2C0"/>
<dbReference type="FunFam" id="3.55.40.20:FF:000004">
    <property type="entry name" value="Superoxide dismutase [Fe]"/>
    <property type="match status" value="1"/>
</dbReference>
<dbReference type="FunFam" id="1.10.287.990:FF:000001">
    <property type="entry name" value="Superoxide dismutase"/>
    <property type="match status" value="1"/>
</dbReference>
<gene>
    <name evidence="9" type="ORF">UR67_C0007G0055</name>
</gene>
<organism evidence="9 10">
    <name type="scientific">candidate division CPR3 bacterium GW2011_GWF2_35_18</name>
    <dbReference type="NCBI Taxonomy" id="1618350"/>
    <lineage>
        <taxon>Bacteria</taxon>
        <taxon>Bacteria division CPR3</taxon>
    </lineage>
</organism>
<dbReference type="InterPro" id="IPR019831">
    <property type="entry name" value="Mn/Fe_SOD_N"/>
</dbReference>
<dbReference type="InterPro" id="IPR019833">
    <property type="entry name" value="Mn/Fe_SOD_BS"/>
</dbReference>
<dbReference type="EC" id="1.15.1.1" evidence="2 6"/>
<feature type="binding site" evidence="5">
    <location>
        <position position="187"/>
    </location>
    <ligand>
        <name>Mn(2+)</name>
        <dbReference type="ChEBI" id="CHEBI:29035"/>
    </ligand>
</feature>
<evidence type="ECO:0000256" key="6">
    <source>
        <dbReference type="RuleBase" id="RU000414"/>
    </source>
</evidence>
<dbReference type="Gene3D" id="1.10.287.990">
    <property type="entry name" value="Fe,Mn superoxide dismutase (SOD) domain"/>
    <property type="match status" value="1"/>
</dbReference>
<dbReference type="PATRIC" id="fig|1618350.3.peg.937"/>
<dbReference type="GO" id="GO:0046872">
    <property type="term" value="F:metal ion binding"/>
    <property type="evidence" value="ECO:0007669"/>
    <property type="project" value="UniProtKB-KW"/>
</dbReference>
<dbReference type="Pfam" id="PF00081">
    <property type="entry name" value="Sod_Fe_N"/>
    <property type="match status" value="1"/>
</dbReference>
<feature type="binding site" evidence="5">
    <location>
        <position position="45"/>
    </location>
    <ligand>
        <name>Mn(2+)</name>
        <dbReference type="ChEBI" id="CHEBI:29035"/>
    </ligand>
</feature>
<evidence type="ECO:0000256" key="4">
    <source>
        <dbReference type="ARBA" id="ARBA00023002"/>
    </source>
</evidence>
<dbReference type="GO" id="GO:0005737">
    <property type="term" value="C:cytoplasm"/>
    <property type="evidence" value="ECO:0007669"/>
    <property type="project" value="TreeGrafter"/>
</dbReference>
<evidence type="ECO:0000256" key="2">
    <source>
        <dbReference type="ARBA" id="ARBA00012682"/>
    </source>
</evidence>
<reference evidence="9 10" key="1">
    <citation type="journal article" date="2015" name="Nature">
        <title>rRNA introns, odd ribosomes, and small enigmatic genomes across a large radiation of phyla.</title>
        <authorList>
            <person name="Brown C.T."/>
            <person name="Hug L.A."/>
            <person name="Thomas B.C."/>
            <person name="Sharon I."/>
            <person name="Castelle C.J."/>
            <person name="Singh A."/>
            <person name="Wilkins M.J."/>
            <person name="Williams K.H."/>
            <person name="Banfield J.F."/>
        </authorList>
    </citation>
    <scope>NUCLEOTIDE SEQUENCE [LARGE SCALE GENOMIC DNA]</scope>
</reference>
<dbReference type="Pfam" id="PF02777">
    <property type="entry name" value="Sod_Fe_C"/>
    <property type="match status" value="1"/>
</dbReference>
<dbReference type="InterPro" id="IPR036314">
    <property type="entry name" value="SOD_C_sf"/>
</dbReference>
<dbReference type="PRINTS" id="PR01703">
    <property type="entry name" value="MNSODISMTASE"/>
</dbReference>
<dbReference type="Proteomes" id="UP000034581">
    <property type="component" value="Unassembled WGS sequence"/>
</dbReference>
<comment type="caution">
    <text evidence="9">The sequence shown here is derived from an EMBL/GenBank/DDBJ whole genome shotgun (WGS) entry which is preliminary data.</text>
</comment>
<dbReference type="PANTHER" id="PTHR43595">
    <property type="entry name" value="37S RIBOSOMAL PROTEIN S26, MITOCHONDRIAL"/>
    <property type="match status" value="1"/>
</dbReference>
<dbReference type="SUPFAM" id="SSF54719">
    <property type="entry name" value="Fe,Mn superoxide dismutase (SOD), C-terminal domain"/>
    <property type="match status" value="1"/>
</dbReference>
<dbReference type="PANTHER" id="PTHR43595:SF2">
    <property type="entry name" value="SMALL RIBOSOMAL SUBUNIT PROTEIN MS42"/>
    <property type="match status" value="1"/>
</dbReference>
<dbReference type="SUPFAM" id="SSF46609">
    <property type="entry name" value="Fe,Mn superoxide dismutase (SOD), N-terminal domain"/>
    <property type="match status" value="1"/>
</dbReference>
<dbReference type="PROSITE" id="PS00088">
    <property type="entry name" value="SOD_MN"/>
    <property type="match status" value="1"/>
</dbReference>